<feature type="transmembrane region" description="Helical" evidence="5">
    <location>
        <begin position="33"/>
        <end position="52"/>
    </location>
</feature>
<evidence type="ECO:0000256" key="1">
    <source>
        <dbReference type="ARBA" id="ARBA00004141"/>
    </source>
</evidence>
<evidence type="ECO:0000256" key="5">
    <source>
        <dbReference type="SAM" id="Phobius"/>
    </source>
</evidence>
<sequence length="293" mass="31175">MSRRGWVLFLAVSTLWGLPYFMIRIAVRELDPVSVVMGRTLPAALVLLPIAWHSGALRTLRGQMKWLLLYTVVEFGIPWYLMASAEQHVTSSLASLIICATPLLSISVSKLLYPKRTIGRQRLIGLALGSFGVLTLVGLDITTDSAWWIGAMFLVAVGYAGGPQVISTKLTKTSGLAVVAVSVSLVAAIYTPLGLARWPAHVSGATWLSLGALALLCTIGAFLLFFALIKEVGPARSTVVTYLNTAIAVGLGVVFLHEPLTAGMLIGFPIIVAGSIFATSASKSVNEELRPTA</sequence>
<protein>
    <submittedName>
        <fullName evidence="7">Unannotated protein</fullName>
    </submittedName>
</protein>
<dbReference type="GO" id="GO:0016020">
    <property type="term" value="C:membrane"/>
    <property type="evidence" value="ECO:0007669"/>
    <property type="project" value="UniProtKB-SubCell"/>
</dbReference>
<evidence type="ECO:0000256" key="3">
    <source>
        <dbReference type="ARBA" id="ARBA00022989"/>
    </source>
</evidence>
<dbReference type="PANTHER" id="PTHR32322">
    <property type="entry name" value="INNER MEMBRANE TRANSPORTER"/>
    <property type="match status" value="1"/>
</dbReference>
<feature type="transmembrane region" description="Helical" evidence="5">
    <location>
        <begin position="205"/>
        <end position="227"/>
    </location>
</feature>
<organism evidence="7">
    <name type="scientific">freshwater metagenome</name>
    <dbReference type="NCBI Taxonomy" id="449393"/>
    <lineage>
        <taxon>unclassified sequences</taxon>
        <taxon>metagenomes</taxon>
        <taxon>ecological metagenomes</taxon>
    </lineage>
</organism>
<reference evidence="7" key="1">
    <citation type="submission" date="2020-05" db="EMBL/GenBank/DDBJ databases">
        <authorList>
            <person name="Chiriac C."/>
            <person name="Salcher M."/>
            <person name="Ghai R."/>
            <person name="Kavagutti S V."/>
        </authorList>
    </citation>
    <scope>NUCLEOTIDE SEQUENCE</scope>
</reference>
<proteinExistence type="predicted"/>
<keyword evidence="3 5" id="KW-1133">Transmembrane helix</keyword>
<feature type="transmembrane region" description="Helical" evidence="5">
    <location>
        <begin position="262"/>
        <end position="281"/>
    </location>
</feature>
<feature type="domain" description="EamA" evidence="6">
    <location>
        <begin position="147"/>
        <end position="278"/>
    </location>
</feature>
<evidence type="ECO:0000259" key="6">
    <source>
        <dbReference type="Pfam" id="PF00892"/>
    </source>
</evidence>
<feature type="transmembrane region" description="Helical" evidence="5">
    <location>
        <begin position="123"/>
        <end position="139"/>
    </location>
</feature>
<keyword evidence="2 5" id="KW-0812">Transmembrane</keyword>
<dbReference type="PANTHER" id="PTHR32322:SF9">
    <property type="entry name" value="AMINO-ACID METABOLITE EFFLUX PUMP-RELATED"/>
    <property type="match status" value="1"/>
</dbReference>
<feature type="transmembrane region" description="Helical" evidence="5">
    <location>
        <begin position="93"/>
        <end position="111"/>
    </location>
</feature>
<dbReference type="InterPro" id="IPR000620">
    <property type="entry name" value="EamA_dom"/>
</dbReference>
<dbReference type="Pfam" id="PF00892">
    <property type="entry name" value="EamA"/>
    <property type="match status" value="2"/>
</dbReference>
<dbReference type="InterPro" id="IPR037185">
    <property type="entry name" value="EmrE-like"/>
</dbReference>
<keyword evidence="4 5" id="KW-0472">Membrane</keyword>
<feature type="transmembrane region" description="Helical" evidence="5">
    <location>
        <begin position="239"/>
        <end position="256"/>
    </location>
</feature>
<gene>
    <name evidence="7" type="ORF">UFOPK3381_01058</name>
</gene>
<comment type="subcellular location">
    <subcellularLocation>
        <location evidence="1">Membrane</location>
        <topology evidence="1">Multi-pass membrane protein</topology>
    </subcellularLocation>
</comment>
<evidence type="ECO:0000313" key="7">
    <source>
        <dbReference type="EMBL" id="CAB4875599.1"/>
    </source>
</evidence>
<feature type="domain" description="EamA" evidence="6">
    <location>
        <begin position="5"/>
        <end position="136"/>
    </location>
</feature>
<dbReference type="SUPFAM" id="SSF103481">
    <property type="entry name" value="Multidrug resistance efflux transporter EmrE"/>
    <property type="match status" value="2"/>
</dbReference>
<accession>A0A6J7E501</accession>
<feature type="transmembrane region" description="Helical" evidence="5">
    <location>
        <begin position="64"/>
        <end position="81"/>
    </location>
</feature>
<dbReference type="AlphaFoldDB" id="A0A6J7E501"/>
<dbReference type="InterPro" id="IPR050638">
    <property type="entry name" value="AA-Vitamin_Transporters"/>
</dbReference>
<feature type="transmembrane region" description="Helical" evidence="5">
    <location>
        <begin position="174"/>
        <end position="193"/>
    </location>
</feature>
<dbReference type="EMBL" id="CAFBLN010000050">
    <property type="protein sequence ID" value="CAB4875599.1"/>
    <property type="molecule type" value="Genomic_DNA"/>
</dbReference>
<evidence type="ECO:0000256" key="4">
    <source>
        <dbReference type="ARBA" id="ARBA00023136"/>
    </source>
</evidence>
<feature type="transmembrane region" description="Helical" evidence="5">
    <location>
        <begin position="145"/>
        <end position="162"/>
    </location>
</feature>
<evidence type="ECO:0000256" key="2">
    <source>
        <dbReference type="ARBA" id="ARBA00022692"/>
    </source>
</evidence>
<name>A0A6J7E501_9ZZZZ</name>
<feature type="transmembrane region" description="Helical" evidence="5">
    <location>
        <begin position="7"/>
        <end position="27"/>
    </location>
</feature>